<feature type="non-terminal residue" evidence="2">
    <location>
        <position position="1"/>
    </location>
</feature>
<accession>X1QWW6</accession>
<dbReference type="EMBL" id="BARW01012657">
    <property type="protein sequence ID" value="GAI73032.1"/>
    <property type="molecule type" value="Genomic_DNA"/>
</dbReference>
<feature type="non-terminal residue" evidence="2">
    <location>
        <position position="191"/>
    </location>
</feature>
<dbReference type="SUPFAM" id="SSF56601">
    <property type="entry name" value="beta-lactamase/transpeptidase-like"/>
    <property type="match status" value="1"/>
</dbReference>
<gene>
    <name evidence="2" type="ORF">S12H4_23704</name>
</gene>
<protein>
    <recommendedName>
        <fullName evidence="1">Beta-lactamase-related domain-containing protein</fullName>
    </recommendedName>
</protein>
<dbReference type="Gene3D" id="3.40.710.10">
    <property type="entry name" value="DD-peptidase/beta-lactamase superfamily"/>
    <property type="match status" value="1"/>
</dbReference>
<reference evidence="2" key="1">
    <citation type="journal article" date="2014" name="Front. Microbiol.">
        <title>High frequency of phylogenetically diverse reductive dehalogenase-homologous genes in deep subseafloor sedimentary metagenomes.</title>
        <authorList>
            <person name="Kawai M."/>
            <person name="Futagami T."/>
            <person name="Toyoda A."/>
            <person name="Takaki Y."/>
            <person name="Nishi S."/>
            <person name="Hori S."/>
            <person name="Arai W."/>
            <person name="Tsubouchi T."/>
            <person name="Morono Y."/>
            <person name="Uchiyama I."/>
            <person name="Ito T."/>
            <person name="Fujiyama A."/>
            <person name="Inagaki F."/>
            <person name="Takami H."/>
        </authorList>
    </citation>
    <scope>NUCLEOTIDE SEQUENCE</scope>
    <source>
        <strain evidence="2">Expedition CK06-06</strain>
    </source>
</reference>
<organism evidence="2">
    <name type="scientific">marine sediment metagenome</name>
    <dbReference type="NCBI Taxonomy" id="412755"/>
    <lineage>
        <taxon>unclassified sequences</taxon>
        <taxon>metagenomes</taxon>
        <taxon>ecological metagenomes</taxon>
    </lineage>
</organism>
<evidence type="ECO:0000313" key="2">
    <source>
        <dbReference type="EMBL" id="GAI73032.1"/>
    </source>
</evidence>
<dbReference type="InterPro" id="IPR050491">
    <property type="entry name" value="AmpC-like"/>
</dbReference>
<dbReference type="AlphaFoldDB" id="X1QWW6"/>
<dbReference type="PANTHER" id="PTHR46825:SF15">
    <property type="entry name" value="BETA-LACTAMASE-RELATED DOMAIN-CONTAINING PROTEIN"/>
    <property type="match status" value="1"/>
</dbReference>
<name>X1QWW6_9ZZZZ</name>
<dbReference type="PANTHER" id="PTHR46825">
    <property type="entry name" value="D-ALANYL-D-ALANINE-CARBOXYPEPTIDASE/ENDOPEPTIDASE AMPH"/>
    <property type="match status" value="1"/>
</dbReference>
<dbReference type="Pfam" id="PF00144">
    <property type="entry name" value="Beta-lactamase"/>
    <property type="match status" value="1"/>
</dbReference>
<sequence>DEVILTHGFGIANVEMETPVTPETIFAIGSSTKAFTSTLVGMLVDEGKMDWDDPVTKYLSYFQVNVESDNESAEVTLRDVLSHRTGFTRMGVLYASGQIPREEVLLDATKAEPYVPSREKFYYSNVMYMSAGVAAGKADGKDWDKLVKERIFKPLDMDSTTTSVTQAEKDSRLASGYLWDEDLQAYEYKPM</sequence>
<dbReference type="InterPro" id="IPR012338">
    <property type="entry name" value="Beta-lactam/transpept-like"/>
</dbReference>
<proteinExistence type="predicted"/>
<dbReference type="InterPro" id="IPR001466">
    <property type="entry name" value="Beta-lactam-related"/>
</dbReference>
<comment type="caution">
    <text evidence="2">The sequence shown here is derived from an EMBL/GenBank/DDBJ whole genome shotgun (WGS) entry which is preliminary data.</text>
</comment>
<evidence type="ECO:0000259" key="1">
    <source>
        <dbReference type="Pfam" id="PF00144"/>
    </source>
</evidence>
<feature type="domain" description="Beta-lactamase-related" evidence="1">
    <location>
        <begin position="2"/>
        <end position="177"/>
    </location>
</feature>